<protein>
    <submittedName>
        <fullName evidence="11">Peptidase M23</fullName>
    </submittedName>
</protein>
<comment type="cofactor">
    <cofactor evidence="1">
        <name>Zn(2+)</name>
        <dbReference type="ChEBI" id="CHEBI:29105"/>
    </cofactor>
</comment>
<dbReference type="InterPro" id="IPR050570">
    <property type="entry name" value="Cell_wall_metabolism_enzyme"/>
</dbReference>
<dbReference type="Proteomes" id="UP000033109">
    <property type="component" value="Chromosome"/>
</dbReference>
<reference evidence="11 12" key="1">
    <citation type="journal article" date="2015" name="Sci. Rep.">
        <title>Unraveling adaptation of Pontibacter korlensis to radiation and infertility in desert through complete genome and comparative transcriptomic analysis.</title>
        <authorList>
            <person name="Dai J."/>
            <person name="Dai W."/>
            <person name="Qiu C."/>
            <person name="Yang Z."/>
            <person name="Zhang Y."/>
            <person name="Zhou M."/>
            <person name="Zhang L."/>
            <person name="Fang C."/>
            <person name="Gao Q."/>
            <person name="Yang Q."/>
            <person name="Li X."/>
            <person name="Wang Z."/>
            <person name="Wang Z."/>
            <person name="Jia Z."/>
            <person name="Chen X."/>
        </authorList>
    </citation>
    <scope>NUCLEOTIDE SEQUENCE [LARGE SCALE GENOMIC DNA]</scope>
    <source>
        <strain evidence="11 12">X14-1T</strain>
    </source>
</reference>
<dbReference type="PANTHER" id="PTHR21666">
    <property type="entry name" value="PEPTIDASE-RELATED"/>
    <property type="match status" value="1"/>
</dbReference>
<evidence type="ECO:0000313" key="11">
    <source>
        <dbReference type="EMBL" id="AKD03790.1"/>
    </source>
</evidence>
<dbReference type="RefSeq" id="WP_046311149.1">
    <property type="nucleotide sequence ID" value="NZ_CBCSCY010000003.1"/>
</dbReference>
<evidence type="ECO:0000256" key="6">
    <source>
        <dbReference type="ARBA" id="ARBA00022833"/>
    </source>
</evidence>
<dbReference type="GO" id="GO:0030313">
    <property type="term" value="C:cell envelope"/>
    <property type="evidence" value="ECO:0007669"/>
    <property type="project" value="UniProtKB-SubCell"/>
</dbReference>
<dbReference type="SUPFAM" id="SSF51261">
    <property type="entry name" value="Duplicated hybrid motif"/>
    <property type="match status" value="1"/>
</dbReference>
<proteinExistence type="predicted"/>
<evidence type="ECO:0000256" key="4">
    <source>
        <dbReference type="ARBA" id="ARBA00022723"/>
    </source>
</evidence>
<evidence type="ECO:0000256" key="8">
    <source>
        <dbReference type="SAM" id="SignalP"/>
    </source>
</evidence>
<evidence type="ECO:0000256" key="2">
    <source>
        <dbReference type="ARBA" id="ARBA00004196"/>
    </source>
</evidence>
<gene>
    <name evidence="11" type="ORF">PKOR_12495</name>
</gene>
<dbReference type="PATRIC" id="fig|400092.3.peg.2729"/>
<dbReference type="STRING" id="400092.PKOR_12495"/>
<keyword evidence="4" id="KW-0479">Metal-binding</keyword>
<dbReference type="Pfam" id="PF19425">
    <property type="entry name" value="Csd3_N2"/>
    <property type="match status" value="1"/>
</dbReference>
<feature type="signal peptide" evidence="8">
    <location>
        <begin position="1"/>
        <end position="23"/>
    </location>
</feature>
<evidence type="ECO:0000313" key="12">
    <source>
        <dbReference type="Proteomes" id="UP000033109"/>
    </source>
</evidence>
<keyword evidence="8" id="KW-0732">Signal</keyword>
<dbReference type="InterPro" id="IPR045834">
    <property type="entry name" value="Csd3_N2"/>
</dbReference>
<evidence type="ECO:0000256" key="1">
    <source>
        <dbReference type="ARBA" id="ARBA00001947"/>
    </source>
</evidence>
<dbReference type="OrthoDB" id="9810477at2"/>
<accession>A0A0E3ZFX2</accession>
<name>A0A0E3ZFX2_9BACT</name>
<dbReference type="EMBL" id="CP009621">
    <property type="protein sequence ID" value="AKD03790.1"/>
    <property type="molecule type" value="Genomic_DNA"/>
</dbReference>
<feature type="chain" id="PRO_5002416346" evidence="8">
    <location>
        <begin position="24"/>
        <end position="445"/>
    </location>
</feature>
<evidence type="ECO:0000256" key="7">
    <source>
        <dbReference type="ARBA" id="ARBA00023049"/>
    </source>
</evidence>
<sequence length="445" mass="49495">MLKRSKGLAILIALSLFICITAAQTLDFSPADLFGAKRAEAAPSAGFLKDVEGKKGPAPVVYGIATDSMEIVEGVVERGEVLSQILAQYNIDPTTVYNLAQKAKEIYNVRRIAAGRNYMILHNRDSAQTARYFIYEPNQVEYVIYDLRDSLAVTLNKRKVEVIERTIAGEINSSLYVSMVEAGGSPQLVNSFADIFAWRLDLNRLQPGDSFKLIYEEKVVNGATIGFGELKSAVFEHEGEEIYAIGFDEGSGLNYYDQKGQSLKRAFLKEPLEYTRISSRFSKRRFHPVQKRYKAHLGTDFAAPRGTPIRTVGDGVVVAAHYTSGNGYFVKVRHNDTYTTQYLHMSKFAKGIRKGARVKMGQTIGYVGSTGLATGPHLCYRFWKNGRQVDALGVKLPAANPISKKNRGKFDMVKEETMQRMQAIDIKSVKQELLASGKDKKPTDA</sequence>
<dbReference type="Pfam" id="PF01551">
    <property type="entry name" value="Peptidase_M23"/>
    <property type="match status" value="1"/>
</dbReference>
<keyword evidence="6" id="KW-0862">Zinc</keyword>
<comment type="subcellular location">
    <subcellularLocation>
        <location evidence="2">Cell envelope</location>
    </subcellularLocation>
</comment>
<dbReference type="HOGENOM" id="CLU_026846_4_3_10"/>
<dbReference type="Gene3D" id="2.70.70.10">
    <property type="entry name" value="Glucose Permease (Domain IIA)"/>
    <property type="match status" value="1"/>
</dbReference>
<organism evidence="11 12">
    <name type="scientific">Pontibacter korlensis</name>
    <dbReference type="NCBI Taxonomy" id="400092"/>
    <lineage>
        <taxon>Bacteria</taxon>
        <taxon>Pseudomonadati</taxon>
        <taxon>Bacteroidota</taxon>
        <taxon>Cytophagia</taxon>
        <taxon>Cytophagales</taxon>
        <taxon>Hymenobacteraceae</taxon>
        <taxon>Pontibacter</taxon>
    </lineage>
</organism>
<keyword evidence="3" id="KW-0645">Protease</keyword>
<evidence type="ECO:0000259" key="10">
    <source>
        <dbReference type="Pfam" id="PF19425"/>
    </source>
</evidence>
<dbReference type="InterPro" id="IPR011055">
    <property type="entry name" value="Dup_hybrid_motif"/>
</dbReference>
<dbReference type="GO" id="GO:0046872">
    <property type="term" value="F:metal ion binding"/>
    <property type="evidence" value="ECO:0007669"/>
    <property type="project" value="UniProtKB-KW"/>
</dbReference>
<dbReference type="GO" id="GO:0004222">
    <property type="term" value="F:metalloendopeptidase activity"/>
    <property type="evidence" value="ECO:0007669"/>
    <property type="project" value="TreeGrafter"/>
</dbReference>
<keyword evidence="7" id="KW-0482">Metalloprotease</keyword>
<dbReference type="PANTHER" id="PTHR21666:SF288">
    <property type="entry name" value="CELL DIVISION PROTEIN YTFB"/>
    <property type="match status" value="1"/>
</dbReference>
<evidence type="ECO:0000259" key="9">
    <source>
        <dbReference type="Pfam" id="PF01551"/>
    </source>
</evidence>
<keyword evidence="5" id="KW-0378">Hydrolase</keyword>
<feature type="domain" description="Csd3-like second N-terminal" evidence="10">
    <location>
        <begin position="164"/>
        <end position="282"/>
    </location>
</feature>
<dbReference type="AlphaFoldDB" id="A0A0E3ZFX2"/>
<dbReference type="GO" id="GO:0006508">
    <property type="term" value="P:proteolysis"/>
    <property type="evidence" value="ECO:0007669"/>
    <property type="project" value="UniProtKB-KW"/>
</dbReference>
<evidence type="ECO:0000256" key="3">
    <source>
        <dbReference type="ARBA" id="ARBA00022670"/>
    </source>
</evidence>
<dbReference type="KEGG" id="pko:PKOR_12495"/>
<dbReference type="CDD" id="cd12797">
    <property type="entry name" value="M23_peptidase"/>
    <property type="match status" value="1"/>
</dbReference>
<feature type="domain" description="M23ase beta-sheet core" evidence="9">
    <location>
        <begin position="295"/>
        <end position="390"/>
    </location>
</feature>
<keyword evidence="12" id="KW-1185">Reference proteome</keyword>
<evidence type="ECO:0000256" key="5">
    <source>
        <dbReference type="ARBA" id="ARBA00022801"/>
    </source>
</evidence>
<dbReference type="Gene3D" id="3.10.450.350">
    <property type="match status" value="2"/>
</dbReference>
<dbReference type="InterPro" id="IPR016047">
    <property type="entry name" value="M23ase_b-sheet_dom"/>
</dbReference>